<evidence type="ECO:0000256" key="1">
    <source>
        <dbReference type="SAM" id="MobiDB-lite"/>
    </source>
</evidence>
<accession>A0A0C7NFB1</accession>
<dbReference type="EMBL" id="LN736376">
    <property type="protein sequence ID" value="CEP65014.1"/>
    <property type="molecule type" value="Genomic_DNA"/>
</dbReference>
<dbReference type="Proteomes" id="UP000054304">
    <property type="component" value="Unassembled WGS sequence"/>
</dbReference>
<dbReference type="GO" id="GO:0006873">
    <property type="term" value="P:intracellular monoatomic ion homeostasis"/>
    <property type="evidence" value="ECO:0007669"/>
    <property type="project" value="EnsemblFungi"/>
</dbReference>
<evidence type="ECO:0000313" key="2">
    <source>
        <dbReference type="EMBL" id="CEP65014.1"/>
    </source>
</evidence>
<reference evidence="2 3" key="1">
    <citation type="submission" date="2014-12" db="EMBL/GenBank/DDBJ databases">
        <authorList>
            <person name="Neuveglise Cecile"/>
        </authorList>
    </citation>
    <scope>NUCLEOTIDE SEQUENCE [LARGE SCALE GENOMIC DNA]</scope>
    <source>
        <strain evidence="2 3">CBS 12615</strain>
    </source>
</reference>
<dbReference type="RefSeq" id="XP_022631209.1">
    <property type="nucleotide sequence ID" value="XM_022775077.1"/>
</dbReference>
<dbReference type="GO" id="GO:0035556">
    <property type="term" value="P:intracellular signal transduction"/>
    <property type="evidence" value="ECO:0007669"/>
    <property type="project" value="EnsemblFungi"/>
</dbReference>
<feature type="region of interest" description="Disordered" evidence="1">
    <location>
        <begin position="138"/>
        <end position="179"/>
    </location>
</feature>
<feature type="region of interest" description="Disordered" evidence="1">
    <location>
        <begin position="252"/>
        <end position="320"/>
    </location>
</feature>
<dbReference type="OrthoDB" id="4070734at2759"/>
<feature type="compositionally biased region" description="Basic and acidic residues" evidence="1">
    <location>
        <begin position="228"/>
        <end position="239"/>
    </location>
</feature>
<feature type="compositionally biased region" description="Polar residues" evidence="1">
    <location>
        <begin position="565"/>
        <end position="584"/>
    </location>
</feature>
<protein>
    <submittedName>
        <fullName evidence="2">LALA0S17e00210g1_1</fullName>
    </submittedName>
</protein>
<organism evidence="2 3">
    <name type="scientific">Lachancea lanzarotensis</name>
    <dbReference type="NCBI Taxonomy" id="1245769"/>
    <lineage>
        <taxon>Eukaryota</taxon>
        <taxon>Fungi</taxon>
        <taxon>Dikarya</taxon>
        <taxon>Ascomycota</taxon>
        <taxon>Saccharomycotina</taxon>
        <taxon>Saccharomycetes</taxon>
        <taxon>Saccharomycetales</taxon>
        <taxon>Saccharomycetaceae</taxon>
        <taxon>Lachancea</taxon>
    </lineage>
</organism>
<feature type="compositionally biased region" description="Polar residues" evidence="1">
    <location>
        <begin position="164"/>
        <end position="179"/>
    </location>
</feature>
<keyword evidence="3" id="KW-1185">Reference proteome</keyword>
<evidence type="ECO:0000313" key="3">
    <source>
        <dbReference type="Proteomes" id="UP000054304"/>
    </source>
</evidence>
<dbReference type="GeneID" id="34688584"/>
<gene>
    <name evidence="2" type="ORF">LALA0_S17e00210g</name>
</gene>
<proteinExistence type="predicted"/>
<dbReference type="GO" id="GO:0005886">
    <property type="term" value="C:plasma membrane"/>
    <property type="evidence" value="ECO:0007669"/>
    <property type="project" value="EnsemblFungi"/>
</dbReference>
<feature type="region of interest" description="Disordered" evidence="1">
    <location>
        <begin position="209"/>
        <end position="240"/>
    </location>
</feature>
<name>A0A0C7NFB1_9SACH</name>
<dbReference type="AlphaFoldDB" id="A0A0C7NFB1"/>
<sequence>MLGNSIKVDDYFGNDDNGLWAWYLSNLRRGNFEELNNNELKVALLKRFLNEQLLSATFPFNKKLLLVSIPDAIHENTNLLENFLRDYFHLDDLQHIQICKLTQEQCYNHENHYLISDNLSNFNDRSFLEFGAKHRSVHNELLPPPPSSNNQTSIISGETGYDSLRSSSGIPSPQTEPQPSTVILEDLDFDPQVPAYPIRSVTVEFPESVCSSDCDVSNPDDSQSQELYEDRGLNSHDDDNSSELVLQFRHHSLHSRNSKKPAELLKGSNGTQTGNTSSTGMSSIRSTDDSSYEGEALTHTITREDTNLSSNPDDDSLSELSSVDHSLRSLSYDSECSPYSSSMTSIFPSLSISEKFGRFRLVLQSILIQRPESRQLFTAIRQSNNDPNVAHVNDDWLLYDDKFSMNNLQMLALHDVLELNKFFPKVLFYTLVMIQDDVAADAQEYRPNISRLSPKPNVSLSALSDRTLQLEPTLNSSLTQVATCMSGPSFGTSISPFGESSRDGFVGVNEEEDAMENEDVYRAQDPQIYQLYAATRTNSNKSTAHRSIRTVKSIGDWAFHHDSPTKQPLSRTESPSGSDQPSYSDILLKTQSKSSAKSGLSKTFSVGSMSTVARAKTMPSILKPFSSFDNEAVHLKQKVAKFKRKRIIRRKKAEPKCVIM</sequence>
<feature type="compositionally biased region" description="Low complexity" evidence="1">
    <location>
        <begin position="267"/>
        <end position="283"/>
    </location>
</feature>
<feature type="compositionally biased region" description="Polar residues" evidence="1">
    <location>
        <begin position="209"/>
        <end position="226"/>
    </location>
</feature>
<feature type="region of interest" description="Disordered" evidence="1">
    <location>
        <begin position="558"/>
        <end position="584"/>
    </location>
</feature>
<dbReference type="HOGENOM" id="CLU_016359_0_0_1"/>